<evidence type="ECO:0000256" key="1">
    <source>
        <dbReference type="SAM" id="MobiDB-lite"/>
    </source>
</evidence>
<dbReference type="EMBL" id="FOWC01000007">
    <property type="protein sequence ID" value="SFP79591.1"/>
    <property type="molecule type" value="Genomic_DNA"/>
</dbReference>
<feature type="region of interest" description="Disordered" evidence="1">
    <location>
        <begin position="147"/>
        <end position="206"/>
    </location>
</feature>
<proteinExistence type="predicted"/>
<dbReference type="AlphaFoldDB" id="A0A1I5T9T0"/>
<accession>A0A1I5T9T0</accession>
<feature type="compositionally biased region" description="Low complexity" evidence="1">
    <location>
        <begin position="52"/>
        <end position="125"/>
    </location>
</feature>
<sequence length="279" mass="29103">MQSPGRAERTDAIASLAAAAGTYAAEYLAEGAKQLGEKARGCEAQPRSMGWRSSASPRPRGSGTECAERPPTARRWSSSRTATAGSGPATSRAATSTTPNARSGSEPAASSWASSLSSAPHPSSATTKARPSLLHFESWLFPEDHGKSSADIAAQGGRSHHRDRILSTEPPRSRAEGLQQHRSPRLSRSSASTHRPRSPPTQVSRCRTAAETLAGRITAVNDYAESLPSFVAGENPGNTVVIDSRAHRVVGGPALGTSVENSQWLIVGHNPGPATCPGS</sequence>
<protein>
    <submittedName>
        <fullName evidence="2">Uncharacterized protein</fullName>
    </submittedName>
</protein>
<evidence type="ECO:0000313" key="2">
    <source>
        <dbReference type="EMBL" id="SFP79591.1"/>
    </source>
</evidence>
<organism evidence="2 3">
    <name type="scientific">Amycolatopsis rubida</name>
    <dbReference type="NCBI Taxonomy" id="112413"/>
    <lineage>
        <taxon>Bacteria</taxon>
        <taxon>Bacillati</taxon>
        <taxon>Actinomycetota</taxon>
        <taxon>Actinomycetes</taxon>
        <taxon>Pseudonocardiales</taxon>
        <taxon>Pseudonocardiaceae</taxon>
        <taxon>Amycolatopsis</taxon>
    </lineage>
</organism>
<feature type="region of interest" description="Disordered" evidence="1">
    <location>
        <begin position="37"/>
        <end position="129"/>
    </location>
</feature>
<dbReference type="Proteomes" id="UP000199137">
    <property type="component" value="Unassembled WGS sequence"/>
</dbReference>
<reference evidence="2 3" key="1">
    <citation type="submission" date="2016-10" db="EMBL/GenBank/DDBJ databases">
        <authorList>
            <person name="de Groot N.N."/>
        </authorList>
    </citation>
    <scope>NUCLEOTIDE SEQUENCE [LARGE SCALE GENOMIC DNA]</scope>
    <source>
        <strain evidence="2 3">DSM 44637</strain>
    </source>
</reference>
<evidence type="ECO:0000313" key="3">
    <source>
        <dbReference type="Proteomes" id="UP000199137"/>
    </source>
</evidence>
<name>A0A1I5T9T0_9PSEU</name>
<gene>
    <name evidence="2" type="ORF">SAMN05421854_10720</name>
</gene>